<reference evidence="1 2" key="1">
    <citation type="submission" date="2019-02" db="EMBL/GenBank/DDBJ databases">
        <title>Genome sequencing of the rare red list fungi Hericium alpestre (H. flagellum).</title>
        <authorList>
            <person name="Buettner E."/>
            <person name="Kellner H."/>
        </authorList>
    </citation>
    <scope>NUCLEOTIDE SEQUENCE [LARGE SCALE GENOMIC DNA]</scope>
    <source>
        <strain evidence="1 2">DSM 108284</strain>
    </source>
</reference>
<keyword evidence="2" id="KW-1185">Reference proteome</keyword>
<dbReference type="OrthoDB" id="3261278at2759"/>
<organism evidence="1 2">
    <name type="scientific">Hericium alpestre</name>
    <dbReference type="NCBI Taxonomy" id="135208"/>
    <lineage>
        <taxon>Eukaryota</taxon>
        <taxon>Fungi</taxon>
        <taxon>Dikarya</taxon>
        <taxon>Basidiomycota</taxon>
        <taxon>Agaricomycotina</taxon>
        <taxon>Agaricomycetes</taxon>
        <taxon>Russulales</taxon>
        <taxon>Hericiaceae</taxon>
        <taxon>Hericium</taxon>
    </lineage>
</organism>
<dbReference type="Proteomes" id="UP000298061">
    <property type="component" value="Unassembled WGS sequence"/>
</dbReference>
<name>A0A4Z0A531_9AGAM</name>
<dbReference type="AlphaFoldDB" id="A0A4Z0A531"/>
<gene>
    <name evidence="1" type="ORF">EWM64_g2980</name>
</gene>
<protein>
    <submittedName>
        <fullName evidence="1">Uncharacterized protein</fullName>
    </submittedName>
</protein>
<evidence type="ECO:0000313" key="2">
    <source>
        <dbReference type="Proteomes" id="UP000298061"/>
    </source>
</evidence>
<comment type="caution">
    <text evidence="1">The sequence shown here is derived from an EMBL/GenBank/DDBJ whole genome shotgun (WGS) entry which is preliminary data.</text>
</comment>
<accession>A0A4Z0A531</accession>
<evidence type="ECO:0000313" key="1">
    <source>
        <dbReference type="EMBL" id="TFY81029.1"/>
    </source>
</evidence>
<proteinExistence type="predicted"/>
<dbReference type="STRING" id="135208.A0A4Z0A531"/>
<sequence length="794" mass="89976">MEHYYSGLGSLDDAETAAKLFDKAFDAVADSDDKVDRERGAFYIACQAGALATRFTQLTCLSDLDHAIDLLRGVLYTFSGVEEGLARIDASMHKTLGWKTAAISISACMHRRFLYQGNYEDALEVYGHLKEQTLDKKWSQHRLCQIHIALYKSICFIHNPEPRHIDEAVSLLNDQVLQSDLVAEAFLFHKSSQDVAPDQWTHRLDRGSASDPLSGVVRAFAFHALGEVLQRRFSYFRVPGDAEWCLKTLDEAAKIYDHDRRSTELPIIRALVCSDRYDSSGMVEHIDDAIKACREALALCSTIGQVDEWYPVFHLGIMLQLRSYHVCFVDDSDEDLCRESIPLLQESHQLLQRALDMLPKTYAYKEKSSNVLRYLGRSYFYDFMLSGEDSLAYKSFQSYRLALKTVPPDSSYRHIYLMELSDTIFQCYLQCLLPVDINDLDFAMTGPHDAIVARKGPYATQLKAAAQWGFNLLRFGLKLHDSQDGQQGEQSSVLPAPAQLYNRARVAYGHMMELIKKLFIGHSISTRLGYMRSTSQHVRVAAYITALFCGNPDLALEWLEQGRLVVWRQQQNVRASMLAEDVDDYDPVLATNLLDHAGFLEKAHSDPVDGSEPIRQAEERYLDGTPHHRLAAEYWECDIQNLRLQIPGYEDFLKPKQLADLRQALSHTSIGSIITLVATESPEMLHMKTLALILQAGEDHVRSVELELENHEVEELCEMMDGVLSNPTLRSRGSSRLFFKSSPGVPSSVQQVLSRLWYGVVKPVLQRLSLLVRLVKSNIIAVRMLRLLVDQGPE</sequence>
<dbReference type="EMBL" id="SFCI01000258">
    <property type="protein sequence ID" value="TFY81029.1"/>
    <property type="molecule type" value="Genomic_DNA"/>
</dbReference>